<comment type="subcellular location">
    <subcellularLocation>
        <location evidence="1 3">Nucleus</location>
    </subcellularLocation>
</comment>
<sequence length="392" mass="43161">MSAFEIDIGLVVKSPSSVPCRSSSSSPTSTLSDSATNVSTNKKPRTPRKRPNQSYTEAVALLAKIHPNIFSAKNLMKHCKLAKLHHDPFRDSSELLLLPPFPGLSDAGFLLHNNAGHPEEAVSAVVIPENPKFSCSKNKYSTYYCSFSSPSSCNQSTGEVVNCDIDMDTESLLDEEIGEGIDSIMGIPMTQGETTREYSALINPYLGHLGGRYQMNMTRALRCVGNGDWWHSSPTIEIQNIVSSMKPAPTPASVPEKKTKKNKNTKLDSSTTSSTSTSSSIVSASLIKPALSLKLNHECVMKEWIGRGSLFSLTAADLSESPTDIIGKLSDMDLFSEVAGSGTLREASVLRYKEKRRNRLFSKKIRYQVRKMNADRRPRMKGRFVKEEGEEE</sequence>
<feature type="region of interest" description="Disordered" evidence="4">
    <location>
        <begin position="14"/>
        <end position="54"/>
    </location>
</feature>
<dbReference type="GO" id="GO:0006355">
    <property type="term" value="P:regulation of DNA-templated transcription"/>
    <property type="evidence" value="ECO:0000318"/>
    <property type="project" value="GO_Central"/>
</dbReference>
<organism evidence="6 7">
    <name type="scientific">Zostera marina</name>
    <name type="common">Eelgrass</name>
    <dbReference type="NCBI Taxonomy" id="29655"/>
    <lineage>
        <taxon>Eukaryota</taxon>
        <taxon>Viridiplantae</taxon>
        <taxon>Streptophyta</taxon>
        <taxon>Embryophyta</taxon>
        <taxon>Tracheophyta</taxon>
        <taxon>Spermatophyta</taxon>
        <taxon>Magnoliopsida</taxon>
        <taxon>Liliopsida</taxon>
        <taxon>Zosteraceae</taxon>
        <taxon>Zostera</taxon>
    </lineage>
</organism>
<dbReference type="GO" id="GO:0005634">
    <property type="term" value="C:nucleus"/>
    <property type="evidence" value="ECO:0000318"/>
    <property type="project" value="GO_Central"/>
</dbReference>
<evidence type="ECO:0000259" key="5">
    <source>
        <dbReference type="PROSITE" id="PS51017"/>
    </source>
</evidence>
<evidence type="ECO:0000313" key="7">
    <source>
        <dbReference type="Proteomes" id="UP000036987"/>
    </source>
</evidence>
<dbReference type="Proteomes" id="UP000036987">
    <property type="component" value="Unassembled WGS sequence"/>
</dbReference>
<dbReference type="Pfam" id="PF06203">
    <property type="entry name" value="CCT"/>
    <property type="match status" value="1"/>
</dbReference>
<feature type="domain" description="CCT" evidence="5">
    <location>
        <begin position="345"/>
        <end position="387"/>
    </location>
</feature>
<name>A0A0K9NMZ7_ZOSMR</name>
<evidence type="ECO:0000256" key="4">
    <source>
        <dbReference type="SAM" id="MobiDB-lite"/>
    </source>
</evidence>
<feature type="compositionally biased region" description="Low complexity" evidence="4">
    <location>
        <begin position="267"/>
        <end position="279"/>
    </location>
</feature>
<dbReference type="AlphaFoldDB" id="A0A0K9NMZ7"/>
<dbReference type="OrthoDB" id="153872at2759"/>
<protein>
    <submittedName>
        <fullName evidence="6">Zinc finger protein CONSTANS-like protein</fullName>
    </submittedName>
</protein>
<proteinExistence type="predicted"/>
<dbReference type="EMBL" id="LFYR01002072">
    <property type="protein sequence ID" value="KMZ57370.1"/>
    <property type="molecule type" value="Genomic_DNA"/>
</dbReference>
<keyword evidence="2 3" id="KW-0539">Nucleus</keyword>
<feature type="region of interest" description="Disordered" evidence="4">
    <location>
        <begin position="245"/>
        <end position="279"/>
    </location>
</feature>
<accession>A0A0K9NMZ7</accession>
<evidence type="ECO:0000256" key="2">
    <source>
        <dbReference type="ARBA" id="ARBA00023242"/>
    </source>
</evidence>
<evidence type="ECO:0000313" key="6">
    <source>
        <dbReference type="EMBL" id="KMZ57370.1"/>
    </source>
</evidence>
<feature type="compositionally biased region" description="Basic residues" evidence="4">
    <location>
        <begin position="42"/>
        <end position="51"/>
    </location>
</feature>
<comment type="caution">
    <text evidence="6">The sequence shown here is derived from an EMBL/GenBank/DDBJ whole genome shotgun (WGS) entry which is preliminary data.</text>
</comment>
<dbReference type="OMA" id="GINSFMG"/>
<reference evidence="7" key="1">
    <citation type="journal article" date="2016" name="Nature">
        <title>The genome of the seagrass Zostera marina reveals angiosperm adaptation to the sea.</title>
        <authorList>
            <person name="Olsen J.L."/>
            <person name="Rouze P."/>
            <person name="Verhelst B."/>
            <person name="Lin Y.-C."/>
            <person name="Bayer T."/>
            <person name="Collen J."/>
            <person name="Dattolo E."/>
            <person name="De Paoli E."/>
            <person name="Dittami S."/>
            <person name="Maumus F."/>
            <person name="Michel G."/>
            <person name="Kersting A."/>
            <person name="Lauritano C."/>
            <person name="Lohaus R."/>
            <person name="Toepel M."/>
            <person name="Tonon T."/>
            <person name="Vanneste K."/>
            <person name="Amirebrahimi M."/>
            <person name="Brakel J."/>
            <person name="Bostroem C."/>
            <person name="Chovatia M."/>
            <person name="Grimwood J."/>
            <person name="Jenkins J.W."/>
            <person name="Jueterbock A."/>
            <person name="Mraz A."/>
            <person name="Stam W.T."/>
            <person name="Tice H."/>
            <person name="Bornberg-Bauer E."/>
            <person name="Green P.J."/>
            <person name="Pearson G.A."/>
            <person name="Procaccini G."/>
            <person name="Duarte C.M."/>
            <person name="Schmutz J."/>
            <person name="Reusch T.B.H."/>
            <person name="Van de Peer Y."/>
        </authorList>
    </citation>
    <scope>NUCLEOTIDE SEQUENCE [LARGE SCALE GENOMIC DNA]</scope>
    <source>
        <strain evidence="7">cv. Finnish</strain>
    </source>
</reference>
<feature type="compositionally biased region" description="Low complexity" evidence="4">
    <location>
        <begin position="14"/>
        <end position="36"/>
    </location>
</feature>
<evidence type="ECO:0000256" key="1">
    <source>
        <dbReference type="ARBA" id="ARBA00004123"/>
    </source>
</evidence>
<dbReference type="PANTHER" id="PTHR31874:SF10">
    <property type="entry name" value="PROTEIN CHLOROPLAST IMPORT APPARATUS 2"/>
    <property type="match status" value="1"/>
</dbReference>
<dbReference type="InterPro" id="IPR010402">
    <property type="entry name" value="CCT_domain"/>
</dbReference>
<dbReference type="InterPro" id="IPR052453">
    <property type="entry name" value="CONSTANS-like_ZF"/>
</dbReference>
<evidence type="ECO:0000256" key="3">
    <source>
        <dbReference type="PROSITE-ProRule" id="PRU00357"/>
    </source>
</evidence>
<keyword evidence="7" id="KW-1185">Reference proteome</keyword>
<dbReference type="STRING" id="29655.A0A0K9NMZ7"/>
<dbReference type="PROSITE" id="PS51017">
    <property type="entry name" value="CCT"/>
    <property type="match status" value="1"/>
</dbReference>
<gene>
    <name evidence="6" type="ORF">ZOSMA_86G00040</name>
</gene>
<dbReference type="PANTHER" id="PTHR31874">
    <property type="entry name" value="CCT MOTIF FAMILY PROTEIN, EXPRESSED"/>
    <property type="match status" value="1"/>
</dbReference>